<dbReference type="EMBL" id="BMHA01000004">
    <property type="protein sequence ID" value="GGI05264.1"/>
    <property type="molecule type" value="Genomic_DNA"/>
</dbReference>
<feature type="transmembrane region" description="Helical" evidence="8">
    <location>
        <begin position="456"/>
        <end position="477"/>
    </location>
</feature>
<evidence type="ECO:0000256" key="5">
    <source>
        <dbReference type="ARBA" id="ARBA00022989"/>
    </source>
</evidence>
<feature type="transmembrane region" description="Helical" evidence="8">
    <location>
        <begin position="375"/>
        <end position="397"/>
    </location>
</feature>
<evidence type="ECO:0000256" key="1">
    <source>
        <dbReference type="ARBA" id="ARBA00004651"/>
    </source>
</evidence>
<dbReference type="GO" id="GO:0008137">
    <property type="term" value="F:NADH dehydrogenase (ubiquinone) activity"/>
    <property type="evidence" value="ECO:0007669"/>
    <property type="project" value="InterPro"/>
</dbReference>
<comment type="subcellular location">
    <subcellularLocation>
        <location evidence="1">Cell membrane</location>
        <topology evidence="1">Multi-pass membrane protein</topology>
    </subcellularLocation>
    <subcellularLocation>
        <location evidence="7">Membrane</location>
        <topology evidence="7">Multi-pass membrane protein</topology>
    </subcellularLocation>
</comment>
<feature type="transmembrane region" description="Helical" evidence="8">
    <location>
        <begin position="78"/>
        <end position="98"/>
    </location>
</feature>
<protein>
    <submittedName>
        <fullName evidence="10">Cation:proton antiporter</fullName>
    </submittedName>
</protein>
<feature type="transmembrane region" description="Helical" evidence="8">
    <location>
        <begin position="206"/>
        <end position="230"/>
    </location>
</feature>
<dbReference type="InterPro" id="IPR001750">
    <property type="entry name" value="ND/Mrp_TM"/>
</dbReference>
<sequence length="491" mass="51159">MGNLPILILLPLLFGAVLAMIAGLWRPAAAQVIAVVATACSLVLSVVGLVRVAPDGRMTHDLGGWSPQIGIEYVLDPLSAYLCVIIALVGLLVSIYPVSAAFNLAPRRGAPLYPLALLLLTGLTGVVLSGDLFHLFVMLEIYAIATYGLVSLGGDRGVLASLRYLLLGTIGSGLYLLGVGFLYFSTGTLNMADMAELLPPLAESPTVLGAMALIVIGLALKMALFPLHVWLPDAHSYSPPGVAALLAAVQVKAGAYGLVRILYDVFGPAYGGGTELPVATALVWFGLAGILVGSILAIQQTDLKRLLAYSTVAQLGYIGVGIGLANPLALVGALLHVLNHAVMKSGLFLVAGGVIQQTGLKTIAKFAGLGKRMPLTMTGFAIAGLSMVGIPPTAGFFSKFYLVWGGIETGNWAVFVVVVSSSLLTAVYFLRLFEQIFVREPELEVVANAREPGPRVVGTVAVLGAAVLLIGLFNAVIVDNVLMPVADRLLG</sequence>
<feature type="domain" description="NADH:quinone oxidoreductase/Mrp antiporter transmembrane" evidence="9">
    <location>
        <begin position="129"/>
        <end position="425"/>
    </location>
</feature>
<dbReference type="InterPro" id="IPR003918">
    <property type="entry name" value="NADH_UbQ_OxRdtase"/>
</dbReference>
<comment type="caution">
    <text evidence="10">The sequence shown here is derived from an EMBL/GenBank/DDBJ whole genome shotgun (WGS) entry which is preliminary data.</text>
</comment>
<evidence type="ECO:0000256" key="3">
    <source>
        <dbReference type="ARBA" id="ARBA00022475"/>
    </source>
</evidence>
<reference evidence="10" key="2">
    <citation type="submission" date="2020-09" db="EMBL/GenBank/DDBJ databases">
        <authorList>
            <person name="Sun Q."/>
            <person name="Zhou Y."/>
        </authorList>
    </citation>
    <scope>NUCLEOTIDE SEQUENCE</scope>
    <source>
        <strain evidence="10">CGMCC 1.14988</strain>
    </source>
</reference>
<dbReference type="PRINTS" id="PR01437">
    <property type="entry name" value="NUOXDRDTASE4"/>
</dbReference>
<feature type="transmembrane region" description="Helical" evidence="8">
    <location>
        <begin position="164"/>
        <end position="186"/>
    </location>
</feature>
<dbReference type="AlphaFoldDB" id="A0A8J3ETB1"/>
<proteinExistence type="inferred from homology"/>
<dbReference type="InterPro" id="IPR050586">
    <property type="entry name" value="CPA3_Na-H_Antiporter_D"/>
</dbReference>
<evidence type="ECO:0000259" key="9">
    <source>
        <dbReference type="Pfam" id="PF00361"/>
    </source>
</evidence>
<feature type="transmembrane region" description="Helical" evidence="8">
    <location>
        <begin position="306"/>
        <end position="325"/>
    </location>
</feature>
<keyword evidence="5 8" id="KW-1133">Transmembrane helix</keyword>
<keyword evidence="4 7" id="KW-0812">Transmembrane</keyword>
<feature type="transmembrane region" description="Helical" evidence="8">
    <location>
        <begin position="337"/>
        <end position="355"/>
    </location>
</feature>
<dbReference type="PANTHER" id="PTHR42703:SF1">
    <property type="entry name" value="NA(+)_H(+) ANTIPORTER SUBUNIT D1"/>
    <property type="match status" value="1"/>
</dbReference>
<feature type="transmembrane region" description="Helical" evidence="8">
    <location>
        <begin position="32"/>
        <end position="53"/>
    </location>
</feature>
<accession>A0A8J3ETB1</accession>
<dbReference type="PANTHER" id="PTHR42703">
    <property type="entry name" value="NADH DEHYDROGENASE"/>
    <property type="match status" value="1"/>
</dbReference>
<evidence type="ECO:0000313" key="11">
    <source>
        <dbReference type="Proteomes" id="UP000650511"/>
    </source>
</evidence>
<keyword evidence="6 8" id="KW-0472">Membrane</keyword>
<dbReference type="RefSeq" id="WP_130649426.1">
    <property type="nucleotide sequence ID" value="NZ_BMHA01000004.1"/>
</dbReference>
<dbReference type="Pfam" id="PF00361">
    <property type="entry name" value="Proton_antipo_M"/>
    <property type="match status" value="1"/>
</dbReference>
<dbReference type="GO" id="GO:0042773">
    <property type="term" value="P:ATP synthesis coupled electron transport"/>
    <property type="evidence" value="ECO:0007669"/>
    <property type="project" value="InterPro"/>
</dbReference>
<evidence type="ECO:0000313" key="10">
    <source>
        <dbReference type="EMBL" id="GGI05264.1"/>
    </source>
</evidence>
<evidence type="ECO:0000256" key="8">
    <source>
        <dbReference type="SAM" id="Phobius"/>
    </source>
</evidence>
<comment type="similarity">
    <text evidence="2">Belongs to the CPA3 antiporters (TC 2.A.63) subunit D family.</text>
</comment>
<name>A0A8J3ETB1_9ACTN</name>
<feature type="transmembrane region" description="Helical" evidence="8">
    <location>
        <begin position="133"/>
        <end position="152"/>
    </location>
</feature>
<dbReference type="GO" id="GO:0005886">
    <property type="term" value="C:plasma membrane"/>
    <property type="evidence" value="ECO:0007669"/>
    <property type="project" value="UniProtKB-SubCell"/>
</dbReference>
<feature type="transmembrane region" description="Helical" evidence="8">
    <location>
        <begin position="242"/>
        <end position="263"/>
    </location>
</feature>
<feature type="transmembrane region" description="Helical" evidence="8">
    <location>
        <begin position="409"/>
        <end position="430"/>
    </location>
</feature>
<evidence type="ECO:0000256" key="7">
    <source>
        <dbReference type="RuleBase" id="RU000320"/>
    </source>
</evidence>
<evidence type="ECO:0000256" key="4">
    <source>
        <dbReference type="ARBA" id="ARBA00022692"/>
    </source>
</evidence>
<evidence type="ECO:0000256" key="2">
    <source>
        <dbReference type="ARBA" id="ARBA00005346"/>
    </source>
</evidence>
<gene>
    <name evidence="10" type="ORF">GCM10011354_13230</name>
</gene>
<keyword evidence="3" id="KW-1003">Cell membrane</keyword>
<reference evidence="10" key="1">
    <citation type="journal article" date="2014" name="Int. J. Syst. Evol. Microbiol.">
        <title>Complete genome sequence of Corynebacterium casei LMG S-19264T (=DSM 44701T), isolated from a smear-ripened cheese.</title>
        <authorList>
            <consortium name="US DOE Joint Genome Institute (JGI-PGF)"/>
            <person name="Walter F."/>
            <person name="Albersmeier A."/>
            <person name="Kalinowski J."/>
            <person name="Ruckert C."/>
        </authorList>
    </citation>
    <scope>NUCLEOTIDE SEQUENCE</scope>
    <source>
        <strain evidence="10">CGMCC 1.14988</strain>
    </source>
</reference>
<organism evidence="10 11">
    <name type="scientific">Egicoccus halophilus</name>
    <dbReference type="NCBI Taxonomy" id="1670830"/>
    <lineage>
        <taxon>Bacteria</taxon>
        <taxon>Bacillati</taxon>
        <taxon>Actinomycetota</taxon>
        <taxon>Nitriliruptoria</taxon>
        <taxon>Egicoccales</taxon>
        <taxon>Egicoccaceae</taxon>
        <taxon>Egicoccus</taxon>
    </lineage>
</organism>
<dbReference type="Proteomes" id="UP000650511">
    <property type="component" value="Unassembled WGS sequence"/>
</dbReference>
<feature type="transmembrane region" description="Helical" evidence="8">
    <location>
        <begin position="278"/>
        <end position="299"/>
    </location>
</feature>
<evidence type="ECO:0000256" key="6">
    <source>
        <dbReference type="ARBA" id="ARBA00023136"/>
    </source>
</evidence>
<dbReference type="OrthoDB" id="9768329at2"/>
<feature type="transmembrane region" description="Helical" evidence="8">
    <location>
        <begin position="6"/>
        <end position="25"/>
    </location>
</feature>
<keyword evidence="11" id="KW-1185">Reference proteome</keyword>
<feature type="transmembrane region" description="Helical" evidence="8">
    <location>
        <begin position="110"/>
        <end position="127"/>
    </location>
</feature>